<dbReference type="Gene3D" id="3.40.50.720">
    <property type="entry name" value="NAD(P)-binding Rossmann-like Domain"/>
    <property type="match status" value="1"/>
</dbReference>
<dbReference type="NCBIfam" id="NF006121">
    <property type="entry name" value="PRK08265.1"/>
    <property type="match status" value="1"/>
</dbReference>
<evidence type="ECO:0000313" key="6">
    <source>
        <dbReference type="Proteomes" id="UP000433577"/>
    </source>
</evidence>
<reference evidence="5 6" key="1">
    <citation type="submission" date="2019-12" db="EMBL/GenBank/DDBJ databases">
        <title>Paraburkholderia acidiphila 7Q-K02 sp. nov and Paraburkholderia acidisoli DHF22 sp. nov., two strains isolated from forest soil.</title>
        <authorList>
            <person name="Gao Z."/>
            <person name="Qiu L."/>
        </authorList>
    </citation>
    <scope>NUCLEOTIDE SEQUENCE [LARGE SCALE GENOMIC DNA]</scope>
    <source>
        <strain evidence="5 6">DHF22</strain>
    </source>
</reference>
<dbReference type="InterPro" id="IPR036291">
    <property type="entry name" value="NAD(P)-bd_dom_sf"/>
</dbReference>
<dbReference type="InterPro" id="IPR020904">
    <property type="entry name" value="Sc_DH/Rdtase_CS"/>
</dbReference>
<dbReference type="AlphaFoldDB" id="A0A7Z2JIB3"/>
<comment type="similarity">
    <text evidence="1">Belongs to the short-chain dehydrogenases/reductases (SDR) family.</text>
</comment>
<dbReference type="Pfam" id="PF13561">
    <property type="entry name" value="adh_short_C2"/>
    <property type="match status" value="1"/>
</dbReference>
<keyword evidence="3" id="KW-0520">NAD</keyword>
<dbReference type="CDD" id="cd05233">
    <property type="entry name" value="SDR_c"/>
    <property type="match status" value="1"/>
</dbReference>
<dbReference type="InterPro" id="IPR002347">
    <property type="entry name" value="SDR_fam"/>
</dbReference>
<gene>
    <name evidence="5" type="ORF">FAZ98_24815</name>
</gene>
<evidence type="ECO:0000256" key="2">
    <source>
        <dbReference type="ARBA" id="ARBA00023002"/>
    </source>
</evidence>
<dbReference type="SUPFAM" id="SSF51735">
    <property type="entry name" value="NAD(P)-binding Rossmann-fold domains"/>
    <property type="match status" value="1"/>
</dbReference>
<dbReference type="RefSeq" id="WP_158955019.1">
    <property type="nucleotide sequence ID" value="NZ_CP046915.1"/>
</dbReference>
<dbReference type="PROSITE" id="PS00061">
    <property type="entry name" value="ADH_SHORT"/>
    <property type="match status" value="1"/>
</dbReference>
<name>A0A7Z2JIB3_9BURK</name>
<dbReference type="InterPro" id="IPR057326">
    <property type="entry name" value="KR_dom"/>
</dbReference>
<keyword evidence="2" id="KW-0560">Oxidoreductase</keyword>
<evidence type="ECO:0000313" key="5">
    <source>
        <dbReference type="EMBL" id="QGZ65018.1"/>
    </source>
</evidence>
<sequence length="267" mass="27981">MSESRNDKLAGKVAIVTGATQGLGADIARALAQDGAHVLIVGRGAQAGRDVAASIGPRARFVETDITDDAQLDRLIDLARETHGGIDFIVNNACSYDDAGIASTREQWHRLLDVNLVSAAMLVQKAAPYLREQAVIVNLGSTGGKFGAAGRALYPASKAAMLQFTRNLAMEFGPRGIRAVSVSPAWTWSPSLETLAGGSIETADRVGKRLHPLGRVGRGEEVARVVAFACSADASWITGVDLPVDGGFSTLGPDQGVSPRAWFASSQ</sequence>
<organism evidence="5 6">
    <name type="scientific">Paraburkholderia acidisoli</name>
    <dbReference type="NCBI Taxonomy" id="2571748"/>
    <lineage>
        <taxon>Bacteria</taxon>
        <taxon>Pseudomonadati</taxon>
        <taxon>Pseudomonadota</taxon>
        <taxon>Betaproteobacteria</taxon>
        <taxon>Burkholderiales</taxon>
        <taxon>Burkholderiaceae</taxon>
        <taxon>Paraburkholderia</taxon>
    </lineage>
</organism>
<dbReference type="PRINTS" id="PR00080">
    <property type="entry name" value="SDRFAMILY"/>
</dbReference>
<dbReference type="EMBL" id="CP046915">
    <property type="protein sequence ID" value="QGZ65018.1"/>
    <property type="molecule type" value="Genomic_DNA"/>
</dbReference>
<dbReference type="PANTHER" id="PTHR24321:SF8">
    <property type="entry name" value="ESTRADIOL 17-BETA-DEHYDROGENASE 8-RELATED"/>
    <property type="match status" value="1"/>
</dbReference>
<dbReference type="SMART" id="SM00822">
    <property type="entry name" value="PKS_KR"/>
    <property type="match status" value="1"/>
</dbReference>
<feature type="domain" description="Ketoreductase" evidence="4">
    <location>
        <begin position="12"/>
        <end position="191"/>
    </location>
</feature>
<dbReference type="PRINTS" id="PR00081">
    <property type="entry name" value="GDHRDH"/>
</dbReference>
<dbReference type="OrthoDB" id="9806974at2"/>
<evidence type="ECO:0000256" key="3">
    <source>
        <dbReference type="ARBA" id="ARBA00023027"/>
    </source>
</evidence>
<dbReference type="GO" id="GO:0016491">
    <property type="term" value="F:oxidoreductase activity"/>
    <property type="evidence" value="ECO:0007669"/>
    <property type="project" value="UniProtKB-KW"/>
</dbReference>
<evidence type="ECO:0000259" key="4">
    <source>
        <dbReference type="SMART" id="SM00822"/>
    </source>
</evidence>
<keyword evidence="6" id="KW-1185">Reference proteome</keyword>
<evidence type="ECO:0000256" key="1">
    <source>
        <dbReference type="ARBA" id="ARBA00006484"/>
    </source>
</evidence>
<dbReference type="PANTHER" id="PTHR24321">
    <property type="entry name" value="DEHYDROGENASES, SHORT CHAIN"/>
    <property type="match status" value="1"/>
</dbReference>
<proteinExistence type="inferred from homology"/>
<dbReference type="FunFam" id="3.40.50.720:FF:000084">
    <property type="entry name" value="Short-chain dehydrogenase reductase"/>
    <property type="match status" value="1"/>
</dbReference>
<dbReference type="Proteomes" id="UP000433577">
    <property type="component" value="Chromosome 3"/>
</dbReference>
<protein>
    <submittedName>
        <fullName evidence="5">SDR family oxidoreductase</fullName>
    </submittedName>
</protein>
<accession>A0A7Z2JIB3</accession>
<dbReference type="KEGG" id="pacs:FAZ98_24815"/>